<evidence type="ECO:0000256" key="1">
    <source>
        <dbReference type="ARBA" id="ARBA00004604"/>
    </source>
</evidence>
<feature type="domain" description="Ribosomal protein eL8/eL30/eS12/Gadd45" evidence="7">
    <location>
        <begin position="45"/>
        <end position="135"/>
    </location>
</feature>
<dbReference type="InterPro" id="IPR050257">
    <property type="entry name" value="eL8/uL1-like"/>
</dbReference>
<evidence type="ECO:0000256" key="4">
    <source>
        <dbReference type="ARBA" id="ARBA00023242"/>
    </source>
</evidence>
<dbReference type="GO" id="GO:0031429">
    <property type="term" value="C:box H/ACA snoRNP complex"/>
    <property type="evidence" value="ECO:0007669"/>
    <property type="project" value="UniProtKB-UniRule"/>
</dbReference>
<keyword evidence="3 6" id="KW-0694">RNA-binding</keyword>
<dbReference type="InterPro" id="IPR018492">
    <property type="entry name" value="Ribosomal_eL8/Nhp2"/>
</dbReference>
<dbReference type="PANTHER" id="PTHR23105">
    <property type="entry name" value="RIBOSOMAL PROTEIN L7AE FAMILY MEMBER"/>
    <property type="match status" value="1"/>
</dbReference>
<comment type="subcellular location">
    <subcellularLocation>
        <location evidence="1 6">Nucleus</location>
        <location evidence="1 6">Nucleolus</location>
    </subcellularLocation>
</comment>
<dbReference type="PRINTS" id="PR00881">
    <property type="entry name" value="L7ARS6FAMILY"/>
</dbReference>
<sequence>MQSKDESMADLSTNEVEAGEKTYKELLQYLNPIAKPLASKKTTKRIYRCVKKASKQKTLRRGVKEVQKYLKKGEKGFVVFAGDTRPIEVMCHIPIMCEDADVPYCYIPAKQDLGLATGSKRPTCCVLVKSNSEYEKSYNECLKDIKTLPPPY</sequence>
<dbReference type="GO" id="GO:0000398">
    <property type="term" value="P:mRNA splicing, via spliceosome"/>
    <property type="evidence" value="ECO:0007669"/>
    <property type="project" value="UniProtKB-UniRule"/>
</dbReference>
<comment type="function">
    <text evidence="6">Common component of the spliceosome and rRNA processing machinery.</text>
</comment>
<dbReference type="Gene3D" id="3.30.1330.30">
    <property type="match status" value="1"/>
</dbReference>
<organism evidence="8">
    <name type="scientific">Phallusia mammillata</name>
    <dbReference type="NCBI Taxonomy" id="59560"/>
    <lineage>
        <taxon>Eukaryota</taxon>
        <taxon>Metazoa</taxon>
        <taxon>Chordata</taxon>
        <taxon>Tunicata</taxon>
        <taxon>Ascidiacea</taxon>
        <taxon>Phlebobranchia</taxon>
        <taxon>Ascidiidae</taxon>
        <taxon>Phallusia</taxon>
    </lineage>
</organism>
<accession>A0A6F9DLJ9</accession>
<evidence type="ECO:0000256" key="2">
    <source>
        <dbReference type="ARBA" id="ARBA00007337"/>
    </source>
</evidence>
<keyword evidence="4 6" id="KW-0539">Nucleus</keyword>
<name>A0A6F9DLJ9_9ASCI</name>
<proteinExistence type="evidence at transcript level"/>
<dbReference type="InterPro" id="IPR002415">
    <property type="entry name" value="H/ACA_rnp_Nhp2-like"/>
</dbReference>
<dbReference type="Pfam" id="PF01248">
    <property type="entry name" value="Ribosomal_L7Ae"/>
    <property type="match status" value="1"/>
</dbReference>
<keyword evidence="5 6" id="KW-0687">Ribonucleoprotein</keyword>
<evidence type="ECO:0000256" key="5">
    <source>
        <dbReference type="ARBA" id="ARBA00023274"/>
    </source>
</evidence>
<dbReference type="GO" id="GO:0031120">
    <property type="term" value="P:snRNA pseudouridine synthesis"/>
    <property type="evidence" value="ECO:0007669"/>
    <property type="project" value="UniProtKB-UniRule"/>
</dbReference>
<gene>
    <name evidence="8" type="primary">Nhp2</name>
</gene>
<protein>
    <recommendedName>
        <fullName evidence="6">H/ACA ribonucleoprotein complex subunit 2</fullName>
    </recommendedName>
    <alternativeName>
        <fullName evidence="6">Nucleolar protein family A member 2</fullName>
    </alternativeName>
</protein>
<reference evidence="8" key="1">
    <citation type="submission" date="2020-04" db="EMBL/GenBank/DDBJ databases">
        <authorList>
            <person name="Neveu A P."/>
        </authorList>
    </citation>
    <scope>NUCLEOTIDE SEQUENCE</scope>
    <source>
        <tissue evidence="8">Whole embryo</tissue>
    </source>
</reference>
<dbReference type="PRINTS" id="PR00883">
    <property type="entry name" value="NUCLEARHMG"/>
</dbReference>
<dbReference type="EMBL" id="LR788460">
    <property type="protein sequence ID" value="CAB3264322.1"/>
    <property type="molecule type" value="mRNA"/>
</dbReference>
<evidence type="ECO:0000313" key="8">
    <source>
        <dbReference type="EMBL" id="CAB3264322.1"/>
    </source>
</evidence>
<dbReference type="SUPFAM" id="SSF55315">
    <property type="entry name" value="L30e-like"/>
    <property type="match status" value="1"/>
</dbReference>
<dbReference type="AlphaFoldDB" id="A0A6F9DLJ9"/>
<dbReference type="GO" id="GO:0003723">
    <property type="term" value="F:RNA binding"/>
    <property type="evidence" value="ECO:0007669"/>
    <property type="project" value="UniProtKB-UniRule"/>
</dbReference>
<dbReference type="InterPro" id="IPR004038">
    <property type="entry name" value="Ribosomal_eL8/eL30/eS12/Gad45"/>
</dbReference>
<comment type="similarity">
    <text evidence="2 6">Belongs to the eukaryotic ribosomal protein eL8 family.</text>
</comment>
<evidence type="ECO:0000256" key="6">
    <source>
        <dbReference type="RuleBase" id="RU366039"/>
    </source>
</evidence>
<dbReference type="InterPro" id="IPR029064">
    <property type="entry name" value="Ribosomal_eL30-like_sf"/>
</dbReference>
<comment type="function">
    <text evidence="6">Required for ribosome biogenesis. Part of a complex which catalyzes pseudouridylation of rRNA. This involves the isomerization of uridine such that the ribose is subsequently attached to C5, instead of the normal N1. Pseudouridine ('psi') residues may serve to stabilize the conformation of rRNAs.</text>
</comment>
<evidence type="ECO:0000259" key="7">
    <source>
        <dbReference type="Pfam" id="PF01248"/>
    </source>
</evidence>
<evidence type="ECO:0000256" key="3">
    <source>
        <dbReference type="ARBA" id="ARBA00022884"/>
    </source>
</evidence>